<name>A0A645IN46_9ZZZZ</name>
<gene>
    <name evidence="1" type="ORF">SDC9_199928</name>
</gene>
<protein>
    <submittedName>
        <fullName evidence="1">Uncharacterized protein</fullName>
    </submittedName>
</protein>
<dbReference type="EMBL" id="VSSQ01118218">
    <property type="protein sequence ID" value="MPN52272.1"/>
    <property type="molecule type" value="Genomic_DNA"/>
</dbReference>
<evidence type="ECO:0000313" key="1">
    <source>
        <dbReference type="EMBL" id="MPN52272.1"/>
    </source>
</evidence>
<dbReference type="AlphaFoldDB" id="A0A645IN46"/>
<organism evidence="1">
    <name type="scientific">bioreactor metagenome</name>
    <dbReference type="NCBI Taxonomy" id="1076179"/>
    <lineage>
        <taxon>unclassified sequences</taxon>
        <taxon>metagenomes</taxon>
        <taxon>ecological metagenomes</taxon>
    </lineage>
</organism>
<accession>A0A645IN46</accession>
<sequence>MQSELVQFHCNRFVRCEVGCLQEQAIAGSVRSHLDVVILECFTFHQRHIEAWMSTDREIHLVCIKVLHFVADRQLILE</sequence>
<comment type="caution">
    <text evidence="1">The sequence shown here is derived from an EMBL/GenBank/DDBJ whole genome shotgun (WGS) entry which is preliminary data.</text>
</comment>
<proteinExistence type="predicted"/>
<reference evidence="1" key="1">
    <citation type="submission" date="2019-08" db="EMBL/GenBank/DDBJ databases">
        <authorList>
            <person name="Kucharzyk K."/>
            <person name="Murdoch R.W."/>
            <person name="Higgins S."/>
            <person name="Loffler F."/>
        </authorList>
    </citation>
    <scope>NUCLEOTIDE SEQUENCE</scope>
</reference>